<dbReference type="InterPro" id="IPR008030">
    <property type="entry name" value="NmrA-like"/>
</dbReference>
<gene>
    <name evidence="5" type="ORF">M441DRAFT_153855</name>
</gene>
<dbReference type="SUPFAM" id="SSF51735">
    <property type="entry name" value="NAD(P)-binding Rossmann-fold domains"/>
    <property type="match status" value="1"/>
</dbReference>
<proteinExistence type="inferred from homology"/>
<dbReference type="Pfam" id="PF05368">
    <property type="entry name" value="NmrA"/>
    <property type="match status" value="1"/>
</dbReference>
<dbReference type="InterPro" id="IPR051609">
    <property type="entry name" value="NmrA/Isoflavone_reductase-like"/>
</dbReference>
<dbReference type="EMBL" id="KZ679278">
    <property type="protein sequence ID" value="PTB35253.1"/>
    <property type="molecule type" value="Genomic_DNA"/>
</dbReference>
<evidence type="ECO:0000313" key="5">
    <source>
        <dbReference type="EMBL" id="PTB35253.1"/>
    </source>
</evidence>
<evidence type="ECO:0000256" key="2">
    <source>
        <dbReference type="ARBA" id="ARBA00022857"/>
    </source>
</evidence>
<dbReference type="Proteomes" id="UP000240493">
    <property type="component" value="Unassembled WGS sequence"/>
</dbReference>
<keyword evidence="6" id="KW-1185">Reference proteome</keyword>
<dbReference type="Gene3D" id="3.40.50.720">
    <property type="entry name" value="NAD(P)-binding Rossmann-like Domain"/>
    <property type="match status" value="1"/>
</dbReference>
<dbReference type="GO" id="GO:0016491">
    <property type="term" value="F:oxidoreductase activity"/>
    <property type="evidence" value="ECO:0007669"/>
    <property type="project" value="UniProtKB-KW"/>
</dbReference>
<dbReference type="AlphaFoldDB" id="A0A2T3YRQ7"/>
<keyword evidence="3" id="KW-0560">Oxidoreductase</keyword>
<dbReference type="Gene3D" id="3.90.25.10">
    <property type="entry name" value="UDP-galactose 4-epimerase, domain 1"/>
    <property type="match status" value="1"/>
</dbReference>
<evidence type="ECO:0000313" key="6">
    <source>
        <dbReference type="Proteomes" id="UP000240493"/>
    </source>
</evidence>
<evidence type="ECO:0000259" key="4">
    <source>
        <dbReference type="Pfam" id="PF05368"/>
    </source>
</evidence>
<protein>
    <recommendedName>
        <fullName evidence="4">NmrA-like domain-containing protein</fullName>
    </recommendedName>
</protein>
<dbReference type="PANTHER" id="PTHR47706:SF4">
    <property type="entry name" value="NMRA-LIKE DOMAIN-CONTAINING PROTEIN"/>
    <property type="match status" value="1"/>
</dbReference>
<sequence>MSTTIAIAGGTGNIGKAISDAIVAAAKYKVIVLAREVETIYHRSLNLFIANLFLTNTAPMVIKVDYDDINAVTNILEKHNVHTVISTISVITPESGAAERNLIKSAAKAASTKRFIQNDWGVLAPSENSLQLPQHQVRLASMEQLRQTDLEWTRFHVGYFLDYYGMPHIETYLPAPFAFVFDIPNKMAAIPGTGNDLISFTYTRDVAKFVVKALDLPKWEEETFCYGDKVTWNQVLKLAEEATGSKFNVIYEDVEKLEKGEVTELPSHATAYAFFPKPLLQTYFSKFGLYIIAGLFDMPADKSLNKIFPEVKTTTVKEVLDLWKGK</sequence>
<keyword evidence="2" id="KW-0521">NADP</keyword>
<feature type="domain" description="NmrA-like" evidence="4">
    <location>
        <begin position="2"/>
        <end position="256"/>
    </location>
</feature>
<evidence type="ECO:0000256" key="1">
    <source>
        <dbReference type="ARBA" id="ARBA00005725"/>
    </source>
</evidence>
<reference evidence="5 6" key="1">
    <citation type="submission" date="2016-07" db="EMBL/GenBank/DDBJ databases">
        <title>Multiple horizontal gene transfer events from other fungi enriched the ability of initially mycotrophic Trichoderma (Ascomycota) to feed on dead plant biomass.</title>
        <authorList>
            <consortium name="DOE Joint Genome Institute"/>
            <person name="Aerts A."/>
            <person name="Atanasova L."/>
            <person name="Chenthamara K."/>
            <person name="Zhang J."/>
            <person name="Grujic M."/>
            <person name="Henrissat B."/>
            <person name="Kuo A."/>
            <person name="Salamov A."/>
            <person name="Lipzen A."/>
            <person name="Labutti K."/>
            <person name="Barry K."/>
            <person name="Miao Y."/>
            <person name="Rahimi M.J."/>
            <person name="Shen Q."/>
            <person name="Grigoriev I.V."/>
            <person name="Kubicek C.P."/>
            <person name="Druzhinina I.S."/>
        </authorList>
    </citation>
    <scope>NUCLEOTIDE SEQUENCE [LARGE SCALE GENOMIC DNA]</scope>
    <source>
        <strain evidence="5 6">CBS 433.97</strain>
    </source>
</reference>
<comment type="similarity">
    <text evidence="1">Belongs to the NmrA-type oxidoreductase family. Isoflavone reductase subfamily.</text>
</comment>
<dbReference type="PANTHER" id="PTHR47706">
    <property type="entry name" value="NMRA-LIKE FAMILY PROTEIN"/>
    <property type="match status" value="1"/>
</dbReference>
<name>A0A2T3YRQ7_TRIA4</name>
<dbReference type="OrthoDB" id="10000533at2759"/>
<evidence type="ECO:0000256" key="3">
    <source>
        <dbReference type="ARBA" id="ARBA00023002"/>
    </source>
</evidence>
<organism evidence="5 6">
    <name type="scientific">Trichoderma asperellum (strain ATCC 204424 / CBS 433.97 / NBRC 101777)</name>
    <dbReference type="NCBI Taxonomy" id="1042311"/>
    <lineage>
        <taxon>Eukaryota</taxon>
        <taxon>Fungi</taxon>
        <taxon>Dikarya</taxon>
        <taxon>Ascomycota</taxon>
        <taxon>Pezizomycotina</taxon>
        <taxon>Sordariomycetes</taxon>
        <taxon>Hypocreomycetidae</taxon>
        <taxon>Hypocreales</taxon>
        <taxon>Hypocreaceae</taxon>
        <taxon>Trichoderma</taxon>
    </lineage>
</organism>
<dbReference type="STRING" id="1042311.A0A2T3YRQ7"/>
<dbReference type="InterPro" id="IPR036291">
    <property type="entry name" value="NAD(P)-bd_dom_sf"/>
</dbReference>
<accession>A0A2T3YRQ7</accession>